<dbReference type="PANTHER" id="PTHR31025">
    <property type="entry name" value="SI:CH211-196P9.1-RELATED"/>
    <property type="match status" value="1"/>
</dbReference>
<protein>
    <recommendedName>
        <fullName evidence="3">Sterile alpha motif domain-containing protein 3-like</fullName>
    </recommendedName>
</protein>
<reference evidence="2" key="2">
    <citation type="submission" date="2023-03" db="EMBL/GenBank/DDBJ databases">
        <authorList>
            <consortium name="Wellcome Sanger Institute Data Sharing"/>
        </authorList>
    </citation>
    <scope>NUCLEOTIDE SEQUENCE [LARGE SCALE GENOMIC DNA]</scope>
</reference>
<reference evidence="1" key="4">
    <citation type="submission" date="2025-09" db="UniProtKB">
        <authorList>
            <consortium name="Ensembl"/>
        </authorList>
    </citation>
    <scope>IDENTIFICATION</scope>
</reference>
<reference evidence="1 2" key="1">
    <citation type="submission" date="2018-05" db="EMBL/GenBank/DDBJ databases">
        <authorList>
            <person name="Datahose"/>
        </authorList>
    </citation>
    <scope>NUCLEOTIDE SEQUENCE</scope>
</reference>
<evidence type="ECO:0008006" key="3">
    <source>
        <dbReference type="Google" id="ProtNLM"/>
    </source>
</evidence>
<evidence type="ECO:0000313" key="1">
    <source>
        <dbReference type="Ensembl" id="ENSACLP00000039817.2"/>
    </source>
</evidence>
<keyword evidence="2" id="KW-1185">Reference proteome</keyword>
<name>A0A3P8RFF4_ASTCA</name>
<reference evidence="1" key="3">
    <citation type="submission" date="2025-08" db="UniProtKB">
        <authorList>
            <consortium name="Ensembl"/>
        </authorList>
    </citation>
    <scope>IDENTIFICATION</scope>
</reference>
<dbReference type="Ensembl" id="ENSACLT00000040759.2">
    <property type="protein sequence ID" value="ENSACLP00000039817.2"/>
    <property type="gene ID" value="ENSACLG00000026847.2"/>
</dbReference>
<dbReference type="RefSeq" id="XP_026030110.1">
    <property type="nucleotide sequence ID" value="XM_026174325.1"/>
</dbReference>
<dbReference type="GeneTree" id="ENSGT00950000182912"/>
<dbReference type="GeneID" id="113025984"/>
<dbReference type="Bgee" id="ENSACLG00000026847">
    <property type="expression patterns" value="Expressed in testis and 2 other cell types or tissues"/>
</dbReference>
<dbReference type="PANTHER" id="PTHR31025:SF19">
    <property type="entry name" value="SI:CH73-42K18.1-RELATED"/>
    <property type="match status" value="1"/>
</dbReference>
<evidence type="ECO:0000313" key="2">
    <source>
        <dbReference type="Proteomes" id="UP000265100"/>
    </source>
</evidence>
<sequence>MEATGILKLRVILDKDNAEKLILPSRPNSVQALIDAIKSRLNFTFDFRLQFHDPDFDNALCNLVKIEDLPAIASVKVVRLVELDRISTSTDDTILQTDSTDTIDSPERISRWPEVFIVPPFSYEVEHVLREGNAAFDKNGKVITLTRDQKHNILETMGEEIYKLKAYPSTTQIGKAAEALVRKHPCLKERNSDTGWEGWKNSLRYKMGNQRKKLAKAGIMDVAVNAGKRSRTNPDGASPRANIKRPRRGEVNFLPSYPSGETRESLETRRLEMVEEFKKTSAERDIPLIHQHMMPTFALRREEIVTTSPPVSELKDRWPALFHETQLYFEFHRITNQNLPHVFYAALDDYAPQLIGLYKKRKTGRVGERMEQLLLAYGKQDKNDIYATRTAALAGLPMYLKEDSSEIFKTCKEENEFYEATIALVADVDEEEVPGGVPFSPRQVFIVLEDQVVMTHHSWTDALVCLFGLIYALHLSYPEKCTGFFEFIQVVLLKLDDERKQLKLKLQTLKNELV</sequence>
<dbReference type="AlphaFoldDB" id="A0A3P8RFF4"/>
<proteinExistence type="predicted"/>
<dbReference type="RefSeq" id="XP_026030109.1">
    <property type="nucleotide sequence ID" value="XM_026174324.1"/>
</dbReference>
<accession>A0A3P8RFF4</accession>
<dbReference type="Proteomes" id="UP000265100">
    <property type="component" value="Chromosome 7"/>
</dbReference>
<dbReference type="OMA" id="QVVMSHR"/>
<organism evidence="1 2">
    <name type="scientific">Astatotilapia calliptera</name>
    <name type="common">Eastern happy</name>
    <name type="synonym">Chromis callipterus</name>
    <dbReference type="NCBI Taxonomy" id="8154"/>
    <lineage>
        <taxon>Eukaryota</taxon>
        <taxon>Metazoa</taxon>
        <taxon>Chordata</taxon>
        <taxon>Craniata</taxon>
        <taxon>Vertebrata</taxon>
        <taxon>Euteleostomi</taxon>
        <taxon>Actinopterygii</taxon>
        <taxon>Neopterygii</taxon>
        <taxon>Teleostei</taxon>
        <taxon>Neoteleostei</taxon>
        <taxon>Acanthomorphata</taxon>
        <taxon>Ovalentaria</taxon>
        <taxon>Cichlomorphae</taxon>
        <taxon>Cichliformes</taxon>
        <taxon>Cichlidae</taxon>
        <taxon>African cichlids</taxon>
        <taxon>Pseudocrenilabrinae</taxon>
        <taxon>Haplochromini</taxon>
        <taxon>Astatotilapia</taxon>
    </lineage>
</organism>